<evidence type="ECO:0000256" key="5">
    <source>
        <dbReference type="PROSITE-ProRule" id="PRU00560"/>
    </source>
</evidence>
<keyword evidence="4 5" id="KW-0067">ATP-binding</keyword>
<feature type="region of interest" description="Disordered" evidence="6">
    <location>
        <begin position="681"/>
        <end position="700"/>
    </location>
</feature>
<gene>
    <name evidence="8" type="ORF">RSOLAG1IB_06539</name>
</gene>
<evidence type="ECO:0000259" key="7">
    <source>
        <dbReference type="PROSITE" id="PS51198"/>
    </source>
</evidence>
<dbReference type="GO" id="GO:0005524">
    <property type="term" value="F:ATP binding"/>
    <property type="evidence" value="ECO:0007669"/>
    <property type="project" value="UniProtKB-UniRule"/>
</dbReference>
<dbReference type="Proteomes" id="UP000059188">
    <property type="component" value="Unassembled WGS sequence"/>
</dbReference>
<dbReference type="InterPro" id="IPR027417">
    <property type="entry name" value="P-loop_NTPase"/>
</dbReference>
<name>A0A0B7F9V9_THACB</name>
<dbReference type="GO" id="GO:0016787">
    <property type="term" value="F:hydrolase activity"/>
    <property type="evidence" value="ECO:0007669"/>
    <property type="project" value="UniProtKB-UniRule"/>
</dbReference>
<proteinExistence type="predicted"/>
<keyword evidence="2 5" id="KW-0378">Hydrolase</keyword>
<dbReference type="InterPro" id="IPR039904">
    <property type="entry name" value="TRANK1"/>
</dbReference>
<evidence type="ECO:0000313" key="8">
    <source>
        <dbReference type="EMBL" id="CEL53684.1"/>
    </source>
</evidence>
<dbReference type="GO" id="GO:0004386">
    <property type="term" value="F:helicase activity"/>
    <property type="evidence" value="ECO:0007669"/>
    <property type="project" value="UniProtKB-UniRule"/>
</dbReference>
<organism evidence="8 9">
    <name type="scientific">Thanatephorus cucumeris (strain AG1-IB / isolate 7/3/14)</name>
    <name type="common">Lettuce bottom rot fungus</name>
    <name type="synonym">Rhizoctonia solani</name>
    <dbReference type="NCBI Taxonomy" id="1108050"/>
    <lineage>
        <taxon>Eukaryota</taxon>
        <taxon>Fungi</taxon>
        <taxon>Dikarya</taxon>
        <taxon>Basidiomycota</taxon>
        <taxon>Agaricomycotina</taxon>
        <taxon>Agaricomycetes</taxon>
        <taxon>Cantharellales</taxon>
        <taxon>Ceratobasidiaceae</taxon>
        <taxon>Rhizoctonia</taxon>
        <taxon>Rhizoctonia solani AG-1</taxon>
    </lineage>
</organism>
<dbReference type="InterPro" id="IPR014016">
    <property type="entry name" value="UvrD-like_ATP-bd"/>
</dbReference>
<dbReference type="PANTHER" id="PTHR21529">
    <property type="entry name" value="MAMMARY TURMOR VIRUS RECEPTOR HOMOLOG 1, 2 MTVR1, 2"/>
    <property type="match status" value="1"/>
</dbReference>
<evidence type="ECO:0000256" key="4">
    <source>
        <dbReference type="ARBA" id="ARBA00022840"/>
    </source>
</evidence>
<keyword evidence="9" id="KW-1185">Reference proteome</keyword>
<keyword evidence="1 5" id="KW-0547">Nucleotide-binding</keyword>
<feature type="region of interest" description="Disordered" evidence="6">
    <location>
        <begin position="1"/>
        <end position="37"/>
    </location>
</feature>
<dbReference type="Pfam" id="PF00580">
    <property type="entry name" value="UvrD-helicase"/>
    <property type="match status" value="1"/>
</dbReference>
<keyword evidence="3 5" id="KW-0347">Helicase</keyword>
<feature type="region of interest" description="Disordered" evidence="6">
    <location>
        <begin position="433"/>
        <end position="471"/>
    </location>
</feature>
<evidence type="ECO:0000313" key="9">
    <source>
        <dbReference type="Proteomes" id="UP000059188"/>
    </source>
</evidence>
<dbReference type="PROSITE" id="PS51198">
    <property type="entry name" value="UVRD_HELICASE_ATP_BIND"/>
    <property type="match status" value="1"/>
</dbReference>
<dbReference type="InterPro" id="IPR014017">
    <property type="entry name" value="DNA_helicase_UvrD-like_C"/>
</dbReference>
<accession>A0A0B7F9V9</accession>
<feature type="compositionally biased region" description="Basic residues" evidence="6">
    <location>
        <begin position="1"/>
        <end position="11"/>
    </location>
</feature>
<evidence type="ECO:0000256" key="1">
    <source>
        <dbReference type="ARBA" id="ARBA00022741"/>
    </source>
</evidence>
<dbReference type="Pfam" id="PF13361">
    <property type="entry name" value="UvrD_C"/>
    <property type="match status" value="1"/>
</dbReference>
<reference evidence="8 9" key="1">
    <citation type="submission" date="2014-11" db="EMBL/GenBank/DDBJ databases">
        <authorList>
            <person name="Wibberg Daniel"/>
        </authorList>
    </citation>
    <scope>NUCLEOTIDE SEQUENCE [LARGE SCALE GENOMIC DNA]</scope>
    <source>
        <strain evidence="8">Rhizoctonia solani AG1-IB 7/3/14</strain>
    </source>
</reference>
<dbReference type="PANTHER" id="PTHR21529:SF4">
    <property type="entry name" value="TPR AND ANKYRIN REPEAT-CONTAINING PROTEIN 1"/>
    <property type="match status" value="1"/>
</dbReference>
<dbReference type="SUPFAM" id="SSF52540">
    <property type="entry name" value="P-loop containing nucleoside triphosphate hydrolases"/>
    <property type="match status" value="1"/>
</dbReference>
<evidence type="ECO:0000256" key="2">
    <source>
        <dbReference type="ARBA" id="ARBA00022801"/>
    </source>
</evidence>
<feature type="binding site" evidence="5">
    <location>
        <begin position="530"/>
        <end position="537"/>
    </location>
    <ligand>
        <name>ATP</name>
        <dbReference type="ChEBI" id="CHEBI:30616"/>
    </ligand>
</feature>
<dbReference type="STRING" id="1108050.A0A0B7F9V9"/>
<dbReference type="OrthoDB" id="3156807at2759"/>
<feature type="domain" description="UvrD-like helicase ATP-binding" evidence="7">
    <location>
        <begin position="509"/>
        <end position="908"/>
    </location>
</feature>
<protein>
    <submittedName>
        <fullName evidence="8">TPR and ankyrin repeat-containing protein 1</fullName>
    </submittedName>
</protein>
<sequence>MTRPSRLKSVSHSKSPETFRKPLPGDSPTSPTAHKLPKCRASFVDDPRPSNAEEWILFAQKKLWTTGKVADVVQALADIEPDLLEFLMSDEELRGAVRTSVCGSAFPATRVVWLNSLSYSLFQRFLTYINRLPPNLNLVDRAVDEACRQVMPHMTVLSVLGQIQFATSVEHEEEFTTKKSQKKRKASNAIRARQNTSAVDPQIFTVVDLKYPSSAEELQETETQVLQRLQVLLEVLLGAFENPDLGAYSELLFFGNPLQQIDKQSTKSVAIKQSVEESTATAVSIPAAFPHIRPLAAAKYFDECSALGAWSIIISGRAVNNLRQMRKGDSHVFGMVEKKITELSQGFFSESNQKRLVGLDTEVPIYEAKVSRDIRIVYQIDLDTDVDAKIDKQIIRIYGVYTHAQLDSRLWALISHYHIGLRGKEYRRRCLHRETPRAPGQNVTLPSYFPHEDTETSKTPSPPPATPAGSEMADKDLLDLHSLIALEKFIPMSRSLIDAILNDSDSNHVFQVSAKEKEIIYHDSACFVLGRSGTGKTTSIVFKMIGIEKLFEQMEEMAKPRQVFVTQSRVLAQRVQEYYQSLVGDTSHKSNNLNKSDEDEDEEHVLADLDDEDASVFGLPPKYSMLEDRHFPLFVTFDQLCSLLEADFGLQFKRLSRTKAHAAAEKRFALSEVEDVKINLDQDDEVAQEDTDKPSSPTVETTERMLEAKQAAVTFEVFVAAYWPHFDYQLKKGLDPALVYSEFLGIIEGSEAALLSKAGALSRDEYTGLSHKKSSFASQRGYVYDLYEAYRKRKRQLRGYDAAERTHALVVETSRKVPGLKFDCLYIDEAQDNLLIDMKLLHNLSNNPHGIFVAGDTAQTISAGSSFRFEDLKAFMWRLEEKDEAVRCGKRKAIHPALFHLAVNYRSHGGIVNCASSITQLISDLFPYSIDKLKKETGITDGPKPVFFSGWERGVVRFEQFLRGEAETKIDFGASQVILVRNEAARNALREQVGEIGLILTLYESKGLEFDDVLLYNFFEDSVPNESTWRVILQGLHMANIGPVPRFDEIRHAVICTELKNLYVGLTRARNHCWIWDVSEKAEPMRLFWRKQSLIKECGPNDPMPQLSVSSTEADWAKSGRLLFNKRLYPQAIFCFEKANLLVERDIAAAYESRKQARLLQAAKSADRNTRRAAFAKVASDFLGCAILSKAKQQISCYLRAAECYLQAEDWKAAAEAFYSANDFGMAAKNFRRAGSFDEAVDVVKKHRSRVQSSVAEEIMGVARLEYFRTNKLEKASGLFEEVDEQLEYMEDYGFTGALVHVLEHHKRYDQAAQVAFTERNVIEGIRLLSQSENPSSVRRAVEQALRGLWMMMPFGLTGDKRSNPAIVSLIEQLSTNSKLSEQETHELKAFQAMHMSNVHALLDLAQLSQTPDPEEKINLSSTLALLCFSHSSRLLAPHRNSTIPEFLQKAKSAIHYIEQLLRFARSLDITSLDTQKLLGFETIEPMGLGEGESHSPEYWIHSTSLMFEGAQKLQTDAAASSSALGLLSLSASEVHTRRLALTSIHDMARSEVRKMHIATNSGWYLYPCLEFAIFARCNRAECGRQEVNSRDLPDEQRQELYNQRTRALIMQILIIHHYQVHSHLNENERRDFRRIWARRLYENLMPHFPPLGNVMCVDSRRIPEFIDSTNAISTWCEDALHELDPGFGPPNRFLSDVLSYLDMSFRIHRQLYIFKLHTRRLVRPRDDLMVEVAGPAPIRYSIVHDFINFYIRKSQDVIVRVVRAIQHIIFKSLAIEANVLVNILEFIGREIIVQWRLFQKGRDGVFDGLLLPRSWALDLVKRPPLPLQQGIPLRDYLNILYKTLELLRSYEVNSSPLYGFNGPLHLLVRSILIMRICRLIVMVFDNVSIPIFAKQEIRQTVVRALTGPGNIHINLCARLSRADSWHELWNAIRYSPLNRGADELVHLSLRQDGSKPPTIAAVKSIIYSSIGPELEQLLSLTETSTLNPGAKPFVPQVQKNVDKGAEEDVFDSVQAAVDDSLEASGFSELVTSEGSLLSASQAQPERRLTLSDIEFGKRILFCFRRHMLRQRVETRKAIKTIWACYRRHQLRHKTPFTATEEQIRKLYSEYKNDVDSIECPLLYAQAFRHHERVLLGCMPHVMVYIRGLERVNQREKEANKKRLQKVQHEELDKVLVRMDACAKLAKKIKTLSNRIAPGSPALHKIGYLRAEVEKVNSLRAQITDTFGKDAISKSLEEQYSLGILVILSPLPTTTAPKPSRPELNASDLVV</sequence>
<evidence type="ECO:0000256" key="6">
    <source>
        <dbReference type="SAM" id="MobiDB-lite"/>
    </source>
</evidence>
<evidence type="ECO:0000256" key="3">
    <source>
        <dbReference type="ARBA" id="ARBA00022806"/>
    </source>
</evidence>
<dbReference type="Gene3D" id="3.40.50.300">
    <property type="entry name" value="P-loop containing nucleotide triphosphate hydrolases"/>
    <property type="match status" value="2"/>
</dbReference>
<dbReference type="EMBL" id="LN679112">
    <property type="protein sequence ID" value="CEL53684.1"/>
    <property type="molecule type" value="Genomic_DNA"/>
</dbReference>